<dbReference type="CDD" id="cd02209">
    <property type="entry name" value="cupin_XRE_C"/>
    <property type="match status" value="1"/>
</dbReference>
<dbReference type="Gene3D" id="3.40.718.10">
    <property type="entry name" value="Isopropylmalate Dehydrogenase"/>
    <property type="match status" value="1"/>
</dbReference>
<dbReference type="SUPFAM" id="SSF53659">
    <property type="entry name" value="Isocitrate/Isopropylmalate dehydrogenase-like"/>
    <property type="match status" value="1"/>
</dbReference>
<evidence type="ECO:0000256" key="1">
    <source>
        <dbReference type="ARBA" id="ARBA00022679"/>
    </source>
</evidence>
<dbReference type="Gene3D" id="2.60.120.10">
    <property type="entry name" value="Jelly Rolls"/>
    <property type="match status" value="1"/>
</dbReference>
<dbReference type="InterPro" id="IPR010982">
    <property type="entry name" value="Lambda_DNA-bd_dom_sf"/>
</dbReference>
<dbReference type="InterPro" id="IPR013096">
    <property type="entry name" value="Cupin_2"/>
</dbReference>
<dbReference type="Pfam" id="PF07883">
    <property type="entry name" value="Cupin_2"/>
    <property type="match status" value="1"/>
</dbReference>
<dbReference type="InterPro" id="IPR002505">
    <property type="entry name" value="PTA_PTB"/>
</dbReference>
<gene>
    <name evidence="5" type="ORF">DSLASN_26100</name>
</gene>
<reference evidence="5 6" key="1">
    <citation type="submission" date="2021-02" db="EMBL/GenBank/DDBJ databases">
        <title>Complete genome of Desulfoluna sp. strain ASN36.</title>
        <authorList>
            <person name="Takahashi A."/>
            <person name="Kojima H."/>
            <person name="Fukui M."/>
        </authorList>
    </citation>
    <scope>NUCLEOTIDE SEQUENCE [LARGE SCALE GENOMIC DNA]</scope>
    <source>
        <strain evidence="5 6">ASN36</strain>
    </source>
</reference>
<proteinExistence type="predicted"/>
<evidence type="ECO:0000256" key="2">
    <source>
        <dbReference type="ARBA" id="ARBA00023315"/>
    </source>
</evidence>
<dbReference type="Pfam" id="PF01515">
    <property type="entry name" value="PTA_PTB"/>
    <property type="match status" value="1"/>
</dbReference>
<dbReference type="SUPFAM" id="SSF47413">
    <property type="entry name" value="lambda repressor-like DNA-binding domains"/>
    <property type="match status" value="1"/>
</dbReference>
<name>A0ABN6F4S7_9BACT</name>
<evidence type="ECO:0000313" key="6">
    <source>
        <dbReference type="Proteomes" id="UP001320148"/>
    </source>
</evidence>
<dbReference type="PANTHER" id="PTHR43356:SF2">
    <property type="entry name" value="PHOSPHATE ACETYLTRANSFERASE"/>
    <property type="match status" value="1"/>
</dbReference>
<keyword evidence="1" id="KW-0808">Transferase</keyword>
<keyword evidence="2" id="KW-0012">Acyltransferase</keyword>
<dbReference type="InterPro" id="IPR011051">
    <property type="entry name" value="RmlC_Cupin_sf"/>
</dbReference>
<sequence>MDIGTHLKRYMEREGVSEKDVMETLGLDVVRFGELESGALSLGVSDLLKLATLLKTDLPALLYGKEYRERKAIKTAVADRVLVRHHRTLDYESLAPSYVGRRMEPFLVTIYRRDDADVEVSRHDGEEFLFVTKGTLKIVVNGDTHVLEEGDSFYFDSSLPHSVNSVTEKVELISSIYKGESMVHQTRGRRMKAIIEAAKLLTSRNIVVISPDKTTLSAINLAIEEEIIDKAYLVGKKAWIDARCEGELSFPASYEYVEVAAEGDIFEQEAAKAGVAIVRKGLAHMIMKGKVNSNAYLKAILNRKEGIGTGRRLSLVGIFEVPGVDRLLMLTDPGINPELFVGDDVASGVDIVRNAIDVAKSLGVARPKVALLDANEVPTASIPTTVFERNLSEMTWDDADVEGPLSYDLALYEEFVKTKGITDNPVAGKADILVVPYIATGNILYKSWAFTMGAEVANVVLGASAPIIMTSRSDSDIVKFLTICASALYSSWLENEKR</sequence>
<keyword evidence="6" id="KW-1185">Reference proteome</keyword>
<dbReference type="Proteomes" id="UP001320148">
    <property type="component" value="Chromosome"/>
</dbReference>
<evidence type="ECO:0000259" key="3">
    <source>
        <dbReference type="Pfam" id="PF01515"/>
    </source>
</evidence>
<evidence type="ECO:0000313" key="5">
    <source>
        <dbReference type="EMBL" id="BCS96978.1"/>
    </source>
</evidence>
<dbReference type="InterPro" id="IPR050500">
    <property type="entry name" value="Phos_Acetyltrans/Butyryltrans"/>
</dbReference>
<dbReference type="RefSeq" id="WP_236888413.1">
    <property type="nucleotide sequence ID" value="NZ_AP024488.1"/>
</dbReference>
<organism evidence="5 6">
    <name type="scientific">Desulfoluna limicola</name>
    <dbReference type="NCBI Taxonomy" id="2810562"/>
    <lineage>
        <taxon>Bacteria</taxon>
        <taxon>Pseudomonadati</taxon>
        <taxon>Thermodesulfobacteriota</taxon>
        <taxon>Desulfobacteria</taxon>
        <taxon>Desulfobacterales</taxon>
        <taxon>Desulfolunaceae</taxon>
        <taxon>Desulfoluna</taxon>
    </lineage>
</organism>
<protein>
    <recommendedName>
        <fullName evidence="7">Phosphate butyryltransferase</fullName>
    </recommendedName>
</protein>
<accession>A0ABN6F4S7</accession>
<feature type="domain" description="Cupin type-2" evidence="4">
    <location>
        <begin position="119"/>
        <end position="173"/>
    </location>
</feature>
<evidence type="ECO:0000259" key="4">
    <source>
        <dbReference type="Pfam" id="PF07883"/>
    </source>
</evidence>
<dbReference type="InterPro" id="IPR014710">
    <property type="entry name" value="RmlC-like_jellyroll"/>
</dbReference>
<dbReference type="EMBL" id="AP024488">
    <property type="protein sequence ID" value="BCS96978.1"/>
    <property type="molecule type" value="Genomic_DNA"/>
</dbReference>
<evidence type="ECO:0008006" key="7">
    <source>
        <dbReference type="Google" id="ProtNLM"/>
    </source>
</evidence>
<dbReference type="PANTHER" id="PTHR43356">
    <property type="entry name" value="PHOSPHATE ACETYLTRANSFERASE"/>
    <property type="match status" value="1"/>
</dbReference>
<dbReference type="SUPFAM" id="SSF51182">
    <property type="entry name" value="RmlC-like cupins"/>
    <property type="match status" value="1"/>
</dbReference>
<feature type="domain" description="Phosphate acetyl/butaryl transferase" evidence="3">
    <location>
        <begin position="269"/>
        <end position="480"/>
    </location>
</feature>